<sequence>MALLPGTSVGGYRITAILGVGGMGAVYLARHPRQEADVALKVLHESYALDMKVRRAFDREAELAARLTHPNIVAVQDRNAPGDTHLWLTMRPVRGGDLAGLLQASPGGLAPERAVALITDIARALDYAHSQGVLHRDVKPGNILVERGPQGEAGVLTDFGIARALDATLTVTAILATFAYAAPERFAGHHTADHRADVYSLGCTLFETLTGSRPFPGADPAAIIGAHLSSPPPSPRALRPSLPEDLDAVIATALAKRPGDRYGSCAELAEAAARAIRPRATVRAARTGEEVRLRLAVESGDGRAMLRLGTLLRRRGNYEEAYWWYRKAVDAGQTAALRHLGALAAARNEHDRAEAWYRRAIEAGHHQAMRPLAGVREAVGDLTGAESWYRQAVTAGDLDACRALGLFLYRQGATAEAESMLRRAIDAGDNEAMNDLGCLLRDRGDVEAAERWFRAAVAAGDPYAKGNLGRLLHARGAVGEARRLMDEGEAGSLRGLADSLQPEDVPGEEVWDRRALDAADPLAMRNLAMLFESRGELDAARTWFGRGARSGDPVSAQHLARLLGDRELDDDVRR</sequence>
<dbReference type="SMART" id="SM00671">
    <property type="entry name" value="SEL1"/>
    <property type="match status" value="5"/>
</dbReference>
<keyword evidence="7" id="KW-0802">TPR repeat</keyword>
<evidence type="ECO:0000256" key="2">
    <source>
        <dbReference type="ARBA" id="ARBA00022527"/>
    </source>
</evidence>
<dbReference type="Gene3D" id="1.10.510.10">
    <property type="entry name" value="Transferase(Phosphotransferase) domain 1"/>
    <property type="match status" value="1"/>
</dbReference>
<keyword evidence="11" id="KW-1185">Reference proteome</keyword>
<dbReference type="InterPro" id="IPR019734">
    <property type="entry name" value="TPR_rpt"/>
</dbReference>
<dbReference type="Proteomes" id="UP001601444">
    <property type="component" value="Unassembled WGS sequence"/>
</dbReference>
<dbReference type="EC" id="2.7.11.1" evidence="1"/>
<keyword evidence="2" id="KW-0723">Serine/threonine-protein kinase</keyword>
<dbReference type="InterPro" id="IPR008271">
    <property type="entry name" value="Ser/Thr_kinase_AS"/>
</dbReference>
<evidence type="ECO:0000256" key="3">
    <source>
        <dbReference type="ARBA" id="ARBA00022679"/>
    </source>
</evidence>
<dbReference type="SUPFAM" id="SSF81901">
    <property type="entry name" value="HCP-like"/>
    <property type="match status" value="2"/>
</dbReference>
<protein>
    <recommendedName>
        <fullName evidence="1">non-specific serine/threonine protein kinase</fullName>
        <ecNumber evidence="1">2.7.11.1</ecNumber>
    </recommendedName>
</protein>
<dbReference type="SUPFAM" id="SSF56112">
    <property type="entry name" value="Protein kinase-like (PK-like)"/>
    <property type="match status" value="1"/>
</dbReference>
<dbReference type="PANTHER" id="PTHR43289">
    <property type="entry name" value="MITOGEN-ACTIVATED PROTEIN KINASE KINASE KINASE 20-RELATED"/>
    <property type="match status" value="1"/>
</dbReference>
<dbReference type="Pfam" id="PF07721">
    <property type="entry name" value="TPR_4"/>
    <property type="match status" value="2"/>
</dbReference>
<dbReference type="GO" id="GO:0016301">
    <property type="term" value="F:kinase activity"/>
    <property type="evidence" value="ECO:0007669"/>
    <property type="project" value="UniProtKB-KW"/>
</dbReference>
<evidence type="ECO:0000313" key="11">
    <source>
        <dbReference type="Proteomes" id="UP001601444"/>
    </source>
</evidence>
<dbReference type="CDD" id="cd14014">
    <property type="entry name" value="STKc_PknB_like"/>
    <property type="match status" value="1"/>
</dbReference>
<evidence type="ECO:0000259" key="9">
    <source>
        <dbReference type="PROSITE" id="PS50011"/>
    </source>
</evidence>
<dbReference type="RefSeq" id="WP_387698674.1">
    <property type="nucleotide sequence ID" value="NZ_JBIAMX010000001.1"/>
</dbReference>
<dbReference type="Gene3D" id="1.25.40.10">
    <property type="entry name" value="Tetratricopeptide repeat domain"/>
    <property type="match status" value="3"/>
</dbReference>
<organism evidence="10 11">
    <name type="scientific">Nocardia thailandica</name>
    <dbReference type="NCBI Taxonomy" id="257275"/>
    <lineage>
        <taxon>Bacteria</taxon>
        <taxon>Bacillati</taxon>
        <taxon>Actinomycetota</taxon>
        <taxon>Actinomycetes</taxon>
        <taxon>Mycobacteriales</taxon>
        <taxon>Nocardiaceae</taxon>
        <taxon>Nocardia</taxon>
    </lineage>
</organism>
<evidence type="ECO:0000313" key="10">
    <source>
        <dbReference type="EMBL" id="MFF0541413.1"/>
    </source>
</evidence>
<dbReference type="InterPro" id="IPR000719">
    <property type="entry name" value="Prot_kinase_dom"/>
</dbReference>
<keyword evidence="4 8" id="KW-0547">Nucleotide-binding</keyword>
<dbReference type="PROSITE" id="PS50005">
    <property type="entry name" value="TPR"/>
    <property type="match status" value="1"/>
</dbReference>
<keyword evidence="6 8" id="KW-0067">ATP-binding</keyword>
<dbReference type="PROSITE" id="PS00108">
    <property type="entry name" value="PROTEIN_KINASE_ST"/>
    <property type="match status" value="1"/>
</dbReference>
<evidence type="ECO:0000256" key="1">
    <source>
        <dbReference type="ARBA" id="ARBA00012513"/>
    </source>
</evidence>
<comment type="caution">
    <text evidence="10">The sequence shown here is derived from an EMBL/GenBank/DDBJ whole genome shotgun (WGS) entry which is preliminary data.</text>
</comment>
<accession>A0ABW6PGC5</accession>
<reference evidence="10 11" key="1">
    <citation type="submission" date="2024-10" db="EMBL/GenBank/DDBJ databases">
        <title>The Natural Products Discovery Center: Release of the First 8490 Sequenced Strains for Exploring Actinobacteria Biosynthetic Diversity.</title>
        <authorList>
            <person name="Kalkreuter E."/>
            <person name="Kautsar S.A."/>
            <person name="Yang D."/>
            <person name="Bader C.D."/>
            <person name="Teijaro C.N."/>
            <person name="Fluegel L."/>
            <person name="Davis C.M."/>
            <person name="Simpson J.R."/>
            <person name="Lauterbach L."/>
            <person name="Steele A.D."/>
            <person name="Gui C."/>
            <person name="Meng S."/>
            <person name="Li G."/>
            <person name="Viehrig K."/>
            <person name="Ye F."/>
            <person name="Su P."/>
            <person name="Kiefer A.F."/>
            <person name="Nichols A."/>
            <person name="Cepeda A.J."/>
            <person name="Yan W."/>
            <person name="Fan B."/>
            <person name="Jiang Y."/>
            <person name="Adhikari A."/>
            <person name="Zheng C.-J."/>
            <person name="Schuster L."/>
            <person name="Cowan T.M."/>
            <person name="Smanski M.J."/>
            <person name="Chevrette M.G."/>
            <person name="De Carvalho L.P.S."/>
            <person name="Shen B."/>
        </authorList>
    </citation>
    <scope>NUCLEOTIDE SEQUENCE [LARGE SCALE GENOMIC DNA]</scope>
    <source>
        <strain evidence="10 11">NPDC004045</strain>
    </source>
</reference>
<dbReference type="InterPro" id="IPR011009">
    <property type="entry name" value="Kinase-like_dom_sf"/>
</dbReference>
<evidence type="ECO:0000256" key="4">
    <source>
        <dbReference type="ARBA" id="ARBA00022741"/>
    </source>
</evidence>
<evidence type="ECO:0000256" key="8">
    <source>
        <dbReference type="PROSITE-ProRule" id="PRU10141"/>
    </source>
</evidence>
<dbReference type="InterPro" id="IPR011717">
    <property type="entry name" value="TPR-4"/>
</dbReference>
<keyword evidence="3" id="KW-0808">Transferase</keyword>
<evidence type="ECO:0000256" key="6">
    <source>
        <dbReference type="ARBA" id="ARBA00022840"/>
    </source>
</evidence>
<gene>
    <name evidence="10" type="ORF">ACFYTF_01075</name>
</gene>
<feature type="repeat" description="TPR" evidence="7">
    <location>
        <begin position="302"/>
        <end position="335"/>
    </location>
</feature>
<evidence type="ECO:0000256" key="5">
    <source>
        <dbReference type="ARBA" id="ARBA00022777"/>
    </source>
</evidence>
<dbReference type="PANTHER" id="PTHR43289:SF6">
    <property type="entry name" value="SERINE_THREONINE-PROTEIN KINASE NEKL-3"/>
    <property type="match status" value="1"/>
</dbReference>
<feature type="binding site" evidence="8">
    <location>
        <position position="41"/>
    </location>
    <ligand>
        <name>ATP</name>
        <dbReference type="ChEBI" id="CHEBI:30616"/>
    </ligand>
</feature>
<dbReference type="Pfam" id="PF13374">
    <property type="entry name" value="TPR_10"/>
    <property type="match status" value="2"/>
</dbReference>
<dbReference type="Gene3D" id="3.30.200.20">
    <property type="entry name" value="Phosphorylase Kinase, domain 1"/>
    <property type="match status" value="1"/>
</dbReference>
<dbReference type="InterPro" id="IPR011990">
    <property type="entry name" value="TPR-like_helical_dom_sf"/>
</dbReference>
<name>A0ABW6PGC5_9NOCA</name>
<dbReference type="SMART" id="SM00028">
    <property type="entry name" value="TPR"/>
    <property type="match status" value="3"/>
</dbReference>
<dbReference type="PROSITE" id="PS50011">
    <property type="entry name" value="PROTEIN_KINASE_DOM"/>
    <property type="match status" value="1"/>
</dbReference>
<dbReference type="PROSITE" id="PS00107">
    <property type="entry name" value="PROTEIN_KINASE_ATP"/>
    <property type="match status" value="1"/>
</dbReference>
<keyword evidence="5 10" id="KW-0418">Kinase</keyword>
<proteinExistence type="predicted"/>
<feature type="domain" description="Protein kinase" evidence="9">
    <location>
        <begin position="12"/>
        <end position="273"/>
    </location>
</feature>
<dbReference type="InterPro" id="IPR017441">
    <property type="entry name" value="Protein_kinase_ATP_BS"/>
</dbReference>
<dbReference type="Pfam" id="PF00069">
    <property type="entry name" value="Pkinase"/>
    <property type="match status" value="1"/>
</dbReference>
<dbReference type="SMART" id="SM00220">
    <property type="entry name" value="S_TKc"/>
    <property type="match status" value="1"/>
</dbReference>
<dbReference type="InterPro" id="IPR006597">
    <property type="entry name" value="Sel1-like"/>
</dbReference>
<evidence type="ECO:0000256" key="7">
    <source>
        <dbReference type="PROSITE-ProRule" id="PRU00339"/>
    </source>
</evidence>
<dbReference type="EMBL" id="JBIAMX010000001">
    <property type="protein sequence ID" value="MFF0541413.1"/>
    <property type="molecule type" value="Genomic_DNA"/>
</dbReference>